<dbReference type="Pfam" id="PF26182">
    <property type="entry name" value="Ig_NUP210_5th"/>
    <property type="match status" value="1"/>
</dbReference>
<dbReference type="Pfam" id="PF22969">
    <property type="entry name" value="Ig_NUP210_2nd"/>
    <property type="match status" value="1"/>
</dbReference>
<dbReference type="InterPro" id="IPR045197">
    <property type="entry name" value="NUP210-like"/>
</dbReference>
<evidence type="ECO:0000256" key="10">
    <source>
        <dbReference type="SAM" id="Phobius"/>
    </source>
</evidence>
<dbReference type="InterPro" id="IPR003343">
    <property type="entry name" value="Big_2"/>
</dbReference>
<proteinExistence type="inferred from homology"/>
<evidence type="ECO:0000256" key="2">
    <source>
        <dbReference type="ARBA" id="ARBA00007313"/>
    </source>
</evidence>
<feature type="compositionally biased region" description="Basic residues" evidence="9">
    <location>
        <begin position="2372"/>
        <end position="2381"/>
    </location>
</feature>
<comment type="subcellular location">
    <subcellularLocation>
        <location evidence="1">Nucleus membrane</location>
        <topology evidence="1">Single-pass membrane protein</topology>
    </subcellularLocation>
</comment>
<sequence>MPPSRIPRVMALLRMLCIFAISTCCSTYRLNVPRVLLPYHPNIPVNFVLEVSQPSGGCFRWRSTRSDVVSVSPLGSKPDECSDRAEIRAISKGFSGELSAVIFAEDSGSGTMLSCGVTVDQISRIRIKTTTKILFVDAAPARIHLEALNAEGDTFSTLGEIPIEWELSHSGEGRPLRIVPFEQSTYEAPAEIVALEQNKKKGYIILVEGILTGSATLTAKFGEPHYKSISPDSLDLVVVANLLLQPAHDLFLPVNAVVPFHVQIVKQSSTEEVPMPSSLYYLKVDSENVCSLDKMTSTIRALSRGRTDIHLFSQNVDVNAKTGVRPPSTSISVVDPETIQWTVSGGGNWLLQTGKRYKLSLLLLDPHANQMFISDNLRFDVGIPSDYFEIHYASKNHSYFEVTPKKVGKTTLKSKYAAVVDEAGKERRTTGKVTGEQVVQIVDPVKITPSQVAFPYLPRRKTSFPLKVSGGSGLYDWSVADSTICGVDSNGVLSSSSPGSTFVTAADKRNPAHKDVIKVSVMDVLSLTFGETRKEAEVGSDLVLNVLLTGSGPDGSVPFTDCRGADFTVKSSDDSIFKPVTDATPTLPLIGTGCSTVTLRAVSSGDAKITVTFARHEATIDVSAYPELKVVNDDIALALDSNFNIHYEGGPRPWLLDSSAYYNEASSISHVTSRINNDIVNVKCGTENEVTTLRLEVGNKPSATLPFPAIATTNISVCCTTPSRILLSADGAQPKCPSTVKVLLTDAALKMTIAAHGSCGKAGDRVLDSINGYNVNWVSSNRNVAMVTNIGMEEENYTIVRGSGTLGTAVITAELSRTSHQRNDLKSNVELKFVKPVSAEPSNLVLWNEVVALGKVRLNHGSGYFRVQELPGAPFDASVKDSMVMVTPKAQGGGSLRIEDLCVSGDPLDIPVKITDIHSLVIYGPQFMEVGSEAEVSVDGVDESGSSFSRDHGALSNAVIESADPAVHITRISGSRYRVRALSTGAVSLTSSAKSTSGKTLNARPHTIQVFSSFTLHPQKITLIPESTFQLEIIGGPQPTPQIDFTLNNSQIAKVEPNALITSKKLGYTSITGTINVGGEHSSQNTVVLRVVSLAGIKAVASTYMTEKGGRVWVRVNGLDQDETPFAFGGALYPIKVTWTISHPGVLQTVHPFGSSITETDENRFAIWLEGGTAGSATVKVRVEPSASAKQHFIGKKQAFEDTVEIRVEEPLSMKRPEMPIPIIRLAQNSEIQLETAWPQSVVAYSVPSEFASRLSVSKMGIARSKSSVGPAAVYIRRTDQPDNETAIIPITIAGVNSLDVKLLTKLEPVSSTPLLNLPVGAKIALRVVFRDSRGRELSSSSKLNYRPHRFDLTDIVPSDANRTLTVSLKSVGDTVLKIWDTVEPSLNTFVRLSAAEMLYPSNRHPFVSNIVCFNSPLTGIARWESSNGRIEWLDVERGIAKLAHPGPTHVTVKTADQKLTNSLSIAPAQNLNFAKDLPNVVSNAEGSSYVFPVIIGSNETSSSHEAAAGCTEKQLSALSTIRAPFDCTTAFTSNKMGPAVNILSAKAVFVPKIGSYACVVERQEAGQVHLDIAGASQVDLNIIAKWMGDTQIKDAVANTVFHMAMRVLESEIQLSDMDKKSAVLSIQVPSYQHRNINANGCPGDIVTITETRHPSGANNGANKFFLVKLNVKSAALWSDLSEKCTVTVENAITGQKIHVPVRIRIVGQAKQVYNALDSTSLIDFLLIFLQHYSWIIPSLMWLCLLGILSIAAYWFIRRRIWEKEGTFNDTSAIRSPSSSMINQSMSRQSSPSFFRDSPIFKSTPIYGESITSPAQQRPMGSRGEPSLWSTDLLVRDCSQTMGEDAQIEDADEGYGLSPALDESARFTEPEGVICSVDGSYATSKYATKRDESQEELRPCSELTLDHPRSIRSAMSRESMAFQSGIVYDESRPILANISRRSQILVQHNGSTIRLPQPLDTPLKLQKSQANRSKSIVRPGSAKCREISPIRVVSTESNATRNAQLYDPLRKISNETTDLHDPIFSAELEIQERKLMNGLKAIMNYCGKQARPVSTASSAPTLATAITRSGSASTVSTGRDPLSKEVRDLKEAFADMNIAKRAAAGRNRDETADSFALDEMLTIERPPSGSRASSTIEQARLSSLHLLADNAIRDADQCTKALRSGALNYLVEKATSTQGETETKCVKYHVITHRIKSAPEHHKHHRRHSVSSTSVDHKPVYPTFTLDRLNMFGGSSALEKRFDPRSNMFDGAEARLAIHDNELDHASHRQRRYGGKRGRPVVIGRAIHGRGRMHFRPTTSHQASPRIDQTAHTNEVRSPVPEHRDVATVTEHECAVQTESQPPVEEIAPKDEVEELVEDDTESTITPESVKHNVHHKKPPVPKKMPFVGSGQKGNSTFSIAGNQQQVMKIIGTRFQEWLPLARSIIYDSQCKDYAKALYRDLVRQKRSHMEQMRLLEVDLDAARNDNVRREIREDIARLRQQWTHKHDRVVARLNEQLSRGGIWSKVQQLRVIHAALVA</sequence>
<dbReference type="Pfam" id="PF24935">
    <property type="entry name" value="Ig_NUP210_6th"/>
    <property type="match status" value="1"/>
</dbReference>
<dbReference type="PANTHER" id="PTHR23019:SF0">
    <property type="entry name" value="NUCLEAR PORE MEMBRANE GLYCOPROTEIN 210"/>
    <property type="match status" value="1"/>
</dbReference>
<feature type="region of interest" description="Disordered" evidence="9">
    <location>
        <begin position="2295"/>
        <end position="2321"/>
    </location>
</feature>
<dbReference type="InterPro" id="IPR055098">
    <property type="entry name" value="Ig_NUP210_3rd"/>
</dbReference>
<comment type="caution">
    <text evidence="13">The sequence shown here is derived from an EMBL/GenBank/DDBJ whole genome shotgun (WGS) entry which is preliminary data.</text>
</comment>
<feature type="domain" description="BIG2" evidence="12">
    <location>
        <begin position="441"/>
        <end position="517"/>
    </location>
</feature>
<keyword evidence="4 11" id="KW-0732">Signal</keyword>
<evidence type="ECO:0000256" key="8">
    <source>
        <dbReference type="ARBA" id="ARBA00023242"/>
    </source>
</evidence>
<comment type="similarity">
    <text evidence="2">Belongs to the NUP210 family.</text>
</comment>
<evidence type="ECO:0000259" key="12">
    <source>
        <dbReference type="SMART" id="SM00635"/>
    </source>
</evidence>
<dbReference type="InterPro" id="IPR055094">
    <property type="entry name" value="NUP210_Ig15"/>
</dbReference>
<evidence type="ECO:0000313" key="14">
    <source>
        <dbReference type="Proteomes" id="UP001176961"/>
    </source>
</evidence>
<dbReference type="PANTHER" id="PTHR23019">
    <property type="entry name" value="NUCLEAR PORE MEMBRANE GLYCOPROTEIN GP210-RELATED"/>
    <property type="match status" value="1"/>
</dbReference>
<dbReference type="InterPro" id="IPR056898">
    <property type="entry name" value="Ig_NUP210_6th"/>
</dbReference>
<dbReference type="InterPro" id="IPR055096">
    <property type="entry name" value="Ig_NUP210_1st"/>
</dbReference>
<keyword evidence="5 10" id="KW-1133">Transmembrane helix</keyword>
<keyword evidence="8" id="KW-0539">Nucleus</keyword>
<dbReference type="InterPro" id="IPR058779">
    <property type="entry name" value="Ig_NUP210_13th"/>
</dbReference>
<feature type="region of interest" description="Disordered" evidence="9">
    <location>
        <begin position="2362"/>
        <end position="2384"/>
    </location>
</feature>
<evidence type="ECO:0000256" key="11">
    <source>
        <dbReference type="SAM" id="SignalP"/>
    </source>
</evidence>
<dbReference type="Pfam" id="PF24991">
    <property type="entry name" value="Ig_NUP210_4th"/>
    <property type="match status" value="1"/>
</dbReference>
<evidence type="ECO:0000313" key="13">
    <source>
        <dbReference type="EMBL" id="CAJ0595917.1"/>
    </source>
</evidence>
<dbReference type="Proteomes" id="UP001176961">
    <property type="component" value="Unassembled WGS sequence"/>
</dbReference>
<dbReference type="GO" id="GO:0005643">
    <property type="term" value="C:nuclear pore"/>
    <property type="evidence" value="ECO:0007669"/>
    <property type="project" value="TreeGrafter"/>
</dbReference>
<gene>
    <name evidence="13" type="ORF">CYNAS_LOCUS7900</name>
</gene>
<dbReference type="InterPro" id="IPR056897">
    <property type="entry name" value="Ig_NUP210_4th"/>
</dbReference>
<dbReference type="EMBL" id="CATQJL010000112">
    <property type="protein sequence ID" value="CAJ0595917.1"/>
    <property type="molecule type" value="Genomic_DNA"/>
</dbReference>
<dbReference type="GO" id="GO:0031965">
    <property type="term" value="C:nuclear membrane"/>
    <property type="evidence" value="ECO:0007669"/>
    <property type="project" value="UniProtKB-SubCell"/>
</dbReference>
<protein>
    <recommendedName>
        <fullName evidence="12">BIG2 domain-containing protein</fullName>
    </recommendedName>
</protein>
<keyword evidence="14" id="KW-1185">Reference proteome</keyword>
<dbReference type="InterPro" id="IPR055095">
    <property type="entry name" value="NUP210_Ig_C"/>
</dbReference>
<dbReference type="InterPro" id="IPR055099">
    <property type="entry name" value="Ig_NUP210_7th"/>
</dbReference>
<dbReference type="Pfam" id="PF26181">
    <property type="entry name" value="Ig_NUP210_13th"/>
    <property type="match status" value="1"/>
</dbReference>
<feature type="transmembrane region" description="Helical" evidence="10">
    <location>
        <begin position="1735"/>
        <end position="1757"/>
    </location>
</feature>
<keyword evidence="3 10" id="KW-0812">Transmembrane</keyword>
<name>A0AA36GPQ0_CYLNA</name>
<dbReference type="SUPFAM" id="SSF49373">
    <property type="entry name" value="Invasin/intimin cell-adhesion fragments"/>
    <property type="match status" value="1"/>
</dbReference>
<evidence type="ECO:0000256" key="9">
    <source>
        <dbReference type="SAM" id="MobiDB-lite"/>
    </source>
</evidence>
<dbReference type="Pfam" id="PF22962">
    <property type="entry name" value="Ig_NUP210_7th"/>
    <property type="match status" value="1"/>
</dbReference>
<feature type="signal peptide" evidence="11">
    <location>
        <begin position="1"/>
        <end position="27"/>
    </location>
</feature>
<dbReference type="Pfam" id="PF22967">
    <property type="entry name" value="Ig_NUP210_1st"/>
    <property type="match status" value="1"/>
</dbReference>
<dbReference type="InterPro" id="IPR055097">
    <property type="entry name" value="Ig_NUP210_2nd"/>
</dbReference>
<organism evidence="13 14">
    <name type="scientific">Cylicocyclus nassatus</name>
    <name type="common">Nematode worm</name>
    <dbReference type="NCBI Taxonomy" id="53992"/>
    <lineage>
        <taxon>Eukaryota</taxon>
        <taxon>Metazoa</taxon>
        <taxon>Ecdysozoa</taxon>
        <taxon>Nematoda</taxon>
        <taxon>Chromadorea</taxon>
        <taxon>Rhabditida</taxon>
        <taxon>Rhabditina</taxon>
        <taxon>Rhabditomorpha</taxon>
        <taxon>Strongyloidea</taxon>
        <taxon>Strongylidae</taxon>
        <taxon>Cylicocyclus</taxon>
    </lineage>
</organism>
<evidence type="ECO:0000256" key="6">
    <source>
        <dbReference type="ARBA" id="ARBA00023136"/>
    </source>
</evidence>
<dbReference type="Pfam" id="PF22963">
    <property type="entry name" value="Ig_NUP210_3rd"/>
    <property type="match status" value="1"/>
</dbReference>
<feature type="chain" id="PRO_5041371654" description="BIG2 domain-containing protein" evidence="11">
    <location>
        <begin position="28"/>
        <end position="2519"/>
    </location>
</feature>
<dbReference type="Pfam" id="PF22957">
    <property type="entry name" value="NUP210_Ig"/>
    <property type="match status" value="1"/>
</dbReference>
<feature type="domain" description="BIG2" evidence="12">
    <location>
        <begin position="523"/>
        <end position="623"/>
    </location>
</feature>
<evidence type="ECO:0000256" key="5">
    <source>
        <dbReference type="ARBA" id="ARBA00022989"/>
    </source>
</evidence>
<evidence type="ECO:0000256" key="3">
    <source>
        <dbReference type="ARBA" id="ARBA00022692"/>
    </source>
</evidence>
<accession>A0AA36GPQ0</accession>
<evidence type="ECO:0000256" key="1">
    <source>
        <dbReference type="ARBA" id="ARBA00004590"/>
    </source>
</evidence>
<keyword evidence="6 10" id="KW-0472">Membrane</keyword>
<evidence type="ECO:0000256" key="4">
    <source>
        <dbReference type="ARBA" id="ARBA00022729"/>
    </source>
</evidence>
<keyword evidence="7" id="KW-0325">Glycoprotein</keyword>
<dbReference type="InterPro" id="IPR008964">
    <property type="entry name" value="Invasin/intimin_cell_adhesion"/>
</dbReference>
<dbReference type="SMART" id="SM00635">
    <property type="entry name" value="BID_2"/>
    <property type="match status" value="3"/>
</dbReference>
<reference evidence="13" key="1">
    <citation type="submission" date="2023-07" db="EMBL/GenBank/DDBJ databases">
        <authorList>
            <consortium name="CYATHOMIX"/>
        </authorList>
    </citation>
    <scope>NUCLEOTIDE SEQUENCE</scope>
    <source>
        <strain evidence="13">N/A</strain>
    </source>
</reference>
<dbReference type="Pfam" id="PF22959">
    <property type="entry name" value="Ig_NUP210_15th"/>
    <property type="match status" value="1"/>
</dbReference>
<evidence type="ECO:0000256" key="7">
    <source>
        <dbReference type="ARBA" id="ARBA00023180"/>
    </source>
</evidence>
<feature type="domain" description="BIG2" evidence="12">
    <location>
        <begin position="1010"/>
        <end position="1085"/>
    </location>
</feature>